<feature type="domain" description="PLD phosphodiesterase" evidence="7">
    <location>
        <begin position="333"/>
        <end position="360"/>
    </location>
</feature>
<organism evidence="9 11">
    <name type="scientific">Endobacter medicaginis</name>
    <dbReference type="NCBI Taxonomy" id="1181271"/>
    <lineage>
        <taxon>Bacteria</taxon>
        <taxon>Pseudomonadati</taxon>
        <taxon>Pseudomonadota</taxon>
        <taxon>Alphaproteobacteria</taxon>
        <taxon>Acetobacterales</taxon>
        <taxon>Acetobacteraceae</taxon>
        <taxon>Endobacter</taxon>
    </lineage>
</organism>
<evidence type="ECO:0000259" key="7">
    <source>
        <dbReference type="PROSITE" id="PS50035"/>
    </source>
</evidence>
<reference evidence="8 10" key="2">
    <citation type="submission" date="2020-08" db="EMBL/GenBank/DDBJ databases">
        <title>Genomic Encyclopedia of Type Strains, Phase III (KMG-III): the genomes of soil and plant-associated and newly described type strains.</title>
        <authorList>
            <person name="Whitman W."/>
        </authorList>
    </citation>
    <scope>NUCLEOTIDE SEQUENCE [LARGE SCALE GENOMIC DNA]</scope>
    <source>
        <strain evidence="8 10">CECT 8088</strain>
    </source>
</reference>
<evidence type="ECO:0000256" key="5">
    <source>
        <dbReference type="ARBA" id="ARBA00029594"/>
    </source>
</evidence>
<evidence type="ECO:0000313" key="9">
    <source>
        <dbReference type="EMBL" id="NVN30285.1"/>
    </source>
</evidence>
<accession>A0A850NSH1</accession>
<reference evidence="9 11" key="1">
    <citation type="submission" date="2020-06" db="EMBL/GenBank/DDBJ databases">
        <title>Description of novel acetic acid bacteria.</title>
        <authorList>
            <person name="Sombolestani A."/>
        </authorList>
    </citation>
    <scope>NUCLEOTIDE SEQUENCE [LARGE SCALE GENOMIC DNA]</scope>
    <source>
        <strain evidence="9 11">LMG 26838</strain>
    </source>
</reference>
<evidence type="ECO:0000256" key="6">
    <source>
        <dbReference type="SAM" id="SignalP"/>
    </source>
</evidence>
<dbReference type="CDD" id="cd09107">
    <property type="entry name" value="PLDc_vPLD3_4_5_like_2"/>
    <property type="match status" value="1"/>
</dbReference>
<evidence type="ECO:0000256" key="4">
    <source>
        <dbReference type="ARBA" id="ARBA00022525"/>
    </source>
</evidence>
<dbReference type="InterPro" id="IPR001736">
    <property type="entry name" value="PLipase_D/transphosphatidylase"/>
</dbReference>
<comment type="subcellular location">
    <subcellularLocation>
        <location evidence="2">Secreted</location>
    </subcellularLocation>
</comment>
<evidence type="ECO:0000313" key="10">
    <source>
        <dbReference type="Proteomes" id="UP000557688"/>
    </source>
</evidence>
<sequence length="409" mass="44222">MRIEAACLASLLLCAQASAAPAFQIVESVPKGTSFGARDTLRTQPVWMSMIAGARRTIDIAAFYITDHPGSTLTPVLKAIAERARSGVHVRILLDQTFMRETKGNLALLEGVPNLEIAILPMRDLTGGVLHAKYMIVDHARVFVGSQNWDWRALEQIHEVGAAIDDTKFGETFTAAFDFDWAAAKRPDHAQIAAARDNALGFAPVTALHPVELAAADGPVSVFPAFSPPSLTPAALSDEQTSLVALIGKARSVFRLQVMTLSALKGYGAKGWWPEIDSAIRDAAARGVQVRIIVADWALHEPMQAYLKSLALMPNITVKFSTVPQNPTGFIPYARVEHAKYAVTDETDAMIGTGNWEWSYFANTVDASVLIHGAGPAQTLARIFDADWTGPYVTLIDPAGHYSPPKVQP</sequence>
<dbReference type="InterPro" id="IPR050874">
    <property type="entry name" value="Diverse_PLD-related"/>
</dbReference>
<evidence type="ECO:0000313" key="11">
    <source>
        <dbReference type="Proteomes" id="UP000565205"/>
    </source>
</evidence>
<dbReference type="InterPro" id="IPR025202">
    <property type="entry name" value="PLD-like_dom"/>
</dbReference>
<keyword evidence="4" id="KW-0964">Secreted</keyword>
<evidence type="ECO:0000256" key="1">
    <source>
        <dbReference type="ARBA" id="ARBA00003145"/>
    </source>
</evidence>
<dbReference type="GO" id="GO:0003824">
    <property type="term" value="F:catalytic activity"/>
    <property type="evidence" value="ECO:0007669"/>
    <property type="project" value="InterPro"/>
</dbReference>
<dbReference type="EMBL" id="JACHXV010000009">
    <property type="protein sequence ID" value="MBB3174587.1"/>
    <property type="molecule type" value="Genomic_DNA"/>
</dbReference>
<dbReference type="RefSeq" id="WP_176623698.1">
    <property type="nucleotide sequence ID" value="NZ_JABXXQ010000127.1"/>
</dbReference>
<dbReference type="PANTHER" id="PTHR10185">
    <property type="entry name" value="PHOSPHOLIPASE D - RELATED"/>
    <property type="match status" value="1"/>
</dbReference>
<comment type="caution">
    <text evidence="9">The sequence shown here is derived from an EMBL/GenBank/DDBJ whole genome shotgun (WGS) entry which is preliminary data.</text>
</comment>
<dbReference type="PROSITE" id="PS50035">
    <property type="entry name" value="PLD"/>
    <property type="match status" value="2"/>
</dbReference>
<dbReference type="PANTHER" id="PTHR10185:SF17">
    <property type="entry name" value="GM01519P-RELATED"/>
    <property type="match status" value="1"/>
</dbReference>
<keyword evidence="6" id="KW-0732">Signal</keyword>
<dbReference type="Proteomes" id="UP000557688">
    <property type="component" value="Unassembled WGS sequence"/>
</dbReference>
<feature type="domain" description="PLD phosphodiesterase" evidence="7">
    <location>
        <begin position="126"/>
        <end position="153"/>
    </location>
</feature>
<dbReference type="SUPFAM" id="SSF56024">
    <property type="entry name" value="Phospholipase D/nuclease"/>
    <property type="match status" value="2"/>
</dbReference>
<comment type="function">
    <text evidence="1">Could be a virulence factor.</text>
</comment>
<protein>
    <recommendedName>
        <fullName evidence="3">Phospholipase D</fullName>
    </recommendedName>
    <alternativeName>
        <fullName evidence="5">Choline phosphatase</fullName>
    </alternativeName>
</protein>
<proteinExistence type="predicted"/>
<dbReference type="AlphaFoldDB" id="A0A850NSH1"/>
<name>A0A850NSH1_9PROT</name>
<dbReference type="GO" id="GO:0005576">
    <property type="term" value="C:extracellular region"/>
    <property type="evidence" value="ECO:0007669"/>
    <property type="project" value="UniProtKB-SubCell"/>
</dbReference>
<dbReference type="SMART" id="SM00155">
    <property type="entry name" value="PLDc"/>
    <property type="match status" value="2"/>
</dbReference>
<evidence type="ECO:0000256" key="3">
    <source>
        <dbReference type="ARBA" id="ARBA00018392"/>
    </source>
</evidence>
<dbReference type="Proteomes" id="UP000565205">
    <property type="component" value="Unassembled WGS sequence"/>
</dbReference>
<gene>
    <name evidence="8" type="ORF">FHR90_002432</name>
    <name evidence="9" type="ORF">HUK83_08055</name>
</gene>
<feature type="signal peptide" evidence="6">
    <location>
        <begin position="1"/>
        <end position="19"/>
    </location>
</feature>
<dbReference type="Gene3D" id="3.30.870.10">
    <property type="entry name" value="Endonuclease Chain A"/>
    <property type="match status" value="2"/>
</dbReference>
<evidence type="ECO:0000313" key="8">
    <source>
        <dbReference type="EMBL" id="MBB3174587.1"/>
    </source>
</evidence>
<dbReference type="EMBL" id="JABXXQ010000127">
    <property type="protein sequence ID" value="NVN30285.1"/>
    <property type="molecule type" value="Genomic_DNA"/>
</dbReference>
<dbReference type="Pfam" id="PF13091">
    <property type="entry name" value="PLDc_2"/>
    <property type="match status" value="2"/>
</dbReference>
<keyword evidence="10" id="KW-1185">Reference proteome</keyword>
<dbReference type="GO" id="GO:0006793">
    <property type="term" value="P:phosphorus metabolic process"/>
    <property type="evidence" value="ECO:0007669"/>
    <property type="project" value="UniProtKB-ARBA"/>
</dbReference>
<feature type="chain" id="PRO_5033645004" description="Phospholipase D" evidence="6">
    <location>
        <begin position="20"/>
        <end position="409"/>
    </location>
</feature>
<evidence type="ECO:0000256" key="2">
    <source>
        <dbReference type="ARBA" id="ARBA00004613"/>
    </source>
</evidence>